<dbReference type="InterPro" id="IPR013785">
    <property type="entry name" value="Aldolase_TIM"/>
</dbReference>
<organism evidence="2 4">
    <name type="scientific">Sulfodiicoccus acidiphilus</name>
    <dbReference type="NCBI Taxonomy" id="1670455"/>
    <lineage>
        <taxon>Archaea</taxon>
        <taxon>Thermoproteota</taxon>
        <taxon>Thermoprotei</taxon>
        <taxon>Sulfolobales</taxon>
        <taxon>Sulfolobaceae</taxon>
        <taxon>Sulfodiicoccus</taxon>
    </lineage>
</organism>
<dbReference type="SMART" id="SM01133">
    <property type="entry name" value="DeoC"/>
    <property type="match status" value="1"/>
</dbReference>
<sequence length="249" mass="26790">MALDHGLVMGPLRGIERAAEVVSKVSKGPDALQMTPALAQLVKENFASRGGPLFIARLDTTNVWREVGGRSTGYYSMSYTVKEAVRAGADAVICYLLVGLGNGNTEALNLEKVSEARREANDYGVPFIVEPLAVKEGEYESLREPTVLKYLGRFGSELGADVLKLDFGGDSKQFREVVDASFSPIVIRGGPKTKTDLEFLQMLADALAAGAKGVTVGRNIWQSSDPVVFTEIVSKVVHEGADPRNLVNS</sequence>
<proteinExistence type="inferred from homology"/>
<accession>A0A348B445</accession>
<dbReference type="PANTHER" id="PTHR47916">
    <property type="entry name" value="FRUCTOSE-BISPHOSPHATE ALDOLASE CLASS 1"/>
    <property type="match status" value="1"/>
</dbReference>
<reference evidence="2" key="3">
    <citation type="journal article" date="2019" name="BMC Res. Notes">
        <title>Complete genome sequence of the Sulfodiicoccus acidiphilus strain HS-1T, the first crenarchaeon that lacks polB3, isolated from an acidic hot spring in Ohwaku-dani, Hakone, Japan.</title>
        <authorList>
            <person name="Sakai H.D."/>
            <person name="Kurosawa N."/>
        </authorList>
    </citation>
    <scope>NUCLEOTIDE SEQUENCE</scope>
    <source>
        <strain evidence="2">HS-1</strain>
    </source>
</reference>
<dbReference type="SUPFAM" id="SSF51569">
    <property type="entry name" value="Aldolase"/>
    <property type="match status" value="1"/>
</dbReference>
<dbReference type="InterPro" id="IPR041720">
    <property type="entry name" value="FbaB-like"/>
</dbReference>
<dbReference type="EMBL" id="BMQS01000002">
    <property type="protein sequence ID" value="GGT87808.1"/>
    <property type="molecule type" value="Genomic_DNA"/>
</dbReference>
<dbReference type="Proteomes" id="UP000276741">
    <property type="component" value="Chromosome"/>
</dbReference>
<dbReference type="PANTHER" id="PTHR47916:SF1">
    <property type="entry name" value="3-HYDROXY-5-PHOSPHONOOXYPENTANE-2,4-DIONE THIOLASE"/>
    <property type="match status" value="1"/>
</dbReference>
<dbReference type="Pfam" id="PF01791">
    <property type="entry name" value="DeoC"/>
    <property type="match status" value="1"/>
</dbReference>
<comment type="similarity">
    <text evidence="1">Belongs to the DeoC/FbaB aldolase family.</text>
</comment>
<protein>
    <submittedName>
        <fullName evidence="2">Aldolase</fullName>
    </submittedName>
</protein>
<dbReference type="GO" id="GO:0004332">
    <property type="term" value="F:fructose-bisphosphate aldolase activity"/>
    <property type="evidence" value="ECO:0007669"/>
    <property type="project" value="InterPro"/>
</dbReference>
<keyword evidence="4" id="KW-1185">Reference proteome</keyword>
<evidence type="ECO:0000313" key="4">
    <source>
        <dbReference type="Proteomes" id="UP000276741"/>
    </source>
</evidence>
<dbReference type="PIRSF" id="PIRSF038992">
    <property type="entry name" value="Aldolase_Ia"/>
    <property type="match status" value="1"/>
</dbReference>
<reference evidence="3" key="1">
    <citation type="journal article" date="2014" name="Int. J. Syst. Evol. Microbiol.">
        <title>Complete genome sequence of Corynebacterium casei LMG S-19264T (=DSM 44701T), isolated from a smear-ripened cheese.</title>
        <authorList>
            <consortium name="US DOE Joint Genome Institute (JGI-PGF)"/>
            <person name="Walter F."/>
            <person name="Albersmeier A."/>
            <person name="Kalinowski J."/>
            <person name="Ruckert C."/>
        </authorList>
    </citation>
    <scope>NUCLEOTIDE SEQUENCE</scope>
    <source>
        <strain evidence="3">JCM 31740</strain>
    </source>
</reference>
<reference evidence="3" key="4">
    <citation type="submission" date="2020-09" db="EMBL/GenBank/DDBJ databases">
        <authorList>
            <person name="Sun Q."/>
            <person name="Ohkuma M."/>
        </authorList>
    </citation>
    <scope>NUCLEOTIDE SEQUENCE</scope>
    <source>
        <strain evidence="3">JCM 31740</strain>
    </source>
</reference>
<gene>
    <name evidence="3" type="ORF">GCM10007116_02190</name>
    <name evidence="2" type="ORF">HS1genome_1336</name>
</gene>
<dbReference type="AlphaFoldDB" id="A0A348B445"/>
<reference evidence="4" key="2">
    <citation type="submission" date="2018-04" db="EMBL/GenBank/DDBJ databases">
        <title>Complete genome sequence of Sulfodiicoccus acidiphilus strain HS-1.</title>
        <authorList>
            <person name="Sakai H.D."/>
            <person name="Kurosawa N."/>
        </authorList>
    </citation>
    <scope>NUCLEOTIDE SEQUENCE [LARGE SCALE GENOMIC DNA]</scope>
    <source>
        <strain evidence="4">HS-1</strain>
    </source>
</reference>
<dbReference type="Proteomes" id="UP000616143">
    <property type="component" value="Unassembled WGS sequence"/>
</dbReference>
<dbReference type="InterPro" id="IPR002915">
    <property type="entry name" value="DeoC/FbaB/LacD_aldolase"/>
</dbReference>
<evidence type="ECO:0000313" key="3">
    <source>
        <dbReference type="EMBL" id="GGT87808.1"/>
    </source>
</evidence>
<dbReference type="EMBL" id="AP018553">
    <property type="protein sequence ID" value="BBD72947.1"/>
    <property type="molecule type" value="Genomic_DNA"/>
</dbReference>
<dbReference type="Gene3D" id="3.20.20.70">
    <property type="entry name" value="Aldolase class I"/>
    <property type="match status" value="1"/>
</dbReference>
<dbReference type="KEGG" id="sacd:HS1genome_1336"/>
<evidence type="ECO:0000256" key="1">
    <source>
        <dbReference type="ARBA" id="ARBA00008116"/>
    </source>
</evidence>
<dbReference type="InterPro" id="IPR050456">
    <property type="entry name" value="DeoC/FbaB_aldolase"/>
</dbReference>
<name>A0A348B445_9CREN</name>
<evidence type="ECO:0000313" key="2">
    <source>
        <dbReference type="EMBL" id="BBD72947.1"/>
    </source>
</evidence>